<organism evidence="11 12">
    <name type="scientific">Vibrio eleionomae</name>
    <dbReference type="NCBI Taxonomy" id="2653505"/>
    <lineage>
        <taxon>Bacteria</taxon>
        <taxon>Pseudomonadati</taxon>
        <taxon>Pseudomonadota</taxon>
        <taxon>Gammaproteobacteria</taxon>
        <taxon>Vibrionales</taxon>
        <taxon>Vibrionaceae</taxon>
        <taxon>Vibrio</taxon>
    </lineage>
</organism>
<dbReference type="RefSeq" id="WP_161158319.1">
    <property type="nucleotide sequence ID" value="NZ_WEKT01000073.1"/>
</dbReference>
<evidence type="ECO:0000313" key="11">
    <source>
        <dbReference type="EMBL" id="MZI95824.1"/>
    </source>
</evidence>
<dbReference type="EC" id="7.-.-.-" evidence="9"/>
<evidence type="ECO:0000256" key="7">
    <source>
        <dbReference type="ARBA" id="ARBA00022982"/>
    </source>
</evidence>
<dbReference type="InterPro" id="IPR007329">
    <property type="entry name" value="FMN-bd"/>
</dbReference>
<comment type="subunit">
    <text evidence="9">The complex is composed of six subunits: RnfA, RnfB, RnfC, RnfD, RnfE and RnfG.</text>
</comment>
<evidence type="ECO:0000256" key="9">
    <source>
        <dbReference type="HAMAP-Rule" id="MF_00479"/>
    </source>
</evidence>
<dbReference type="GO" id="GO:0022900">
    <property type="term" value="P:electron transport chain"/>
    <property type="evidence" value="ECO:0007669"/>
    <property type="project" value="UniProtKB-UniRule"/>
</dbReference>
<dbReference type="AlphaFoldDB" id="A0A7X4LPX3"/>
<dbReference type="GO" id="GO:0009055">
    <property type="term" value="F:electron transfer activity"/>
    <property type="evidence" value="ECO:0007669"/>
    <property type="project" value="InterPro"/>
</dbReference>
<name>A0A7X4LPX3_9VIBR</name>
<dbReference type="PIRSF" id="PIRSF006091">
    <property type="entry name" value="E_trnsport_RnfG"/>
    <property type="match status" value="1"/>
</dbReference>
<evidence type="ECO:0000256" key="4">
    <source>
        <dbReference type="ARBA" id="ARBA00022643"/>
    </source>
</evidence>
<keyword evidence="8 9" id="KW-1133">Transmembrane helix</keyword>
<feature type="modified residue" description="FMN phosphoryl threonine" evidence="9">
    <location>
        <position position="176"/>
    </location>
</feature>
<accession>A0A7X4LPX3</accession>
<dbReference type="Pfam" id="PF04205">
    <property type="entry name" value="FMN_bind"/>
    <property type="match status" value="1"/>
</dbReference>
<evidence type="ECO:0000256" key="3">
    <source>
        <dbReference type="ARBA" id="ARBA00022630"/>
    </source>
</evidence>
<evidence type="ECO:0000256" key="2">
    <source>
        <dbReference type="ARBA" id="ARBA00022553"/>
    </source>
</evidence>
<dbReference type="PANTHER" id="PTHR36118:SF1">
    <property type="entry name" value="ION-TRANSLOCATING OXIDOREDUCTASE COMPLEX SUBUNIT G"/>
    <property type="match status" value="1"/>
</dbReference>
<gene>
    <name evidence="9" type="primary">rnfG</name>
    <name evidence="11" type="ORF">F9817_21805</name>
</gene>
<keyword evidence="12" id="KW-1185">Reference proteome</keyword>
<keyword evidence="2 9" id="KW-0597">Phosphoprotein</keyword>
<dbReference type="HAMAP" id="MF_00479">
    <property type="entry name" value="RsxG_RnfG"/>
    <property type="match status" value="1"/>
</dbReference>
<dbReference type="GO" id="GO:0005886">
    <property type="term" value="C:plasma membrane"/>
    <property type="evidence" value="ECO:0007669"/>
    <property type="project" value="UniProtKB-SubCell"/>
</dbReference>
<reference evidence="11 12" key="1">
    <citation type="submission" date="2019-10" db="EMBL/GenBank/DDBJ databases">
        <title>Vibrio sp. nov. isolated from a shrimp pond.</title>
        <authorList>
            <person name="Gomez-Gil B."/>
            <person name="Enciso-Ibarra J."/>
            <person name="Enciso-Ibarra K."/>
            <person name="Bolan-Mejia C."/>
        </authorList>
    </citation>
    <scope>NUCLEOTIDE SEQUENCE [LARGE SCALE GENOMIC DNA]</scope>
    <source>
        <strain evidence="11 12">CAIM 722</strain>
    </source>
</reference>
<sequence>MMLSLDLWKEKVGYQSGLLAVTCAIAAILLVFTEVLTKPVIAQRISEDQNALLKQVLGDITFSNDVFAEGHSVHYAKETFDMFPVKNAQGKVTAWVVRGAEDGYSGPITYLMGVNMHQEIIGVRVVSHTETPGLGDNIELAKSPWILSFNHHSLKNTPVWGVKKDGGTFDQFSGATITPRAVVKGIHLALEALKQDRESAHE</sequence>
<proteinExistence type="inferred from homology"/>
<evidence type="ECO:0000256" key="1">
    <source>
        <dbReference type="ARBA" id="ARBA00022448"/>
    </source>
</evidence>
<evidence type="ECO:0000313" key="12">
    <source>
        <dbReference type="Proteomes" id="UP000462621"/>
    </source>
</evidence>
<dbReference type="SMART" id="SM00900">
    <property type="entry name" value="FMN_bind"/>
    <property type="match status" value="1"/>
</dbReference>
<dbReference type="NCBIfam" id="TIGR01947">
    <property type="entry name" value="rnfG"/>
    <property type="match status" value="1"/>
</dbReference>
<dbReference type="EMBL" id="WEKT01000073">
    <property type="protein sequence ID" value="MZI95824.1"/>
    <property type="molecule type" value="Genomic_DNA"/>
</dbReference>
<comment type="function">
    <text evidence="9">Part of a membrane-bound complex that couples electron transfer with translocation of ions across the membrane.</text>
</comment>
<dbReference type="PANTHER" id="PTHR36118">
    <property type="entry name" value="ION-TRANSLOCATING OXIDOREDUCTASE COMPLEX SUBUNIT G"/>
    <property type="match status" value="1"/>
</dbReference>
<feature type="domain" description="FMN-binding" evidence="10">
    <location>
        <begin position="103"/>
        <end position="193"/>
    </location>
</feature>
<keyword evidence="7 9" id="KW-0249">Electron transport</keyword>
<keyword evidence="6 9" id="KW-1278">Translocase</keyword>
<protein>
    <recommendedName>
        <fullName evidence="9">Ion-translocating oxidoreductase complex subunit G</fullName>
        <ecNumber evidence="9">7.-.-.-</ecNumber>
    </recommendedName>
    <alternativeName>
        <fullName evidence="9">Rnf electron transport complex subunit G</fullName>
    </alternativeName>
</protein>
<evidence type="ECO:0000259" key="10">
    <source>
        <dbReference type="SMART" id="SM00900"/>
    </source>
</evidence>
<keyword evidence="4 9" id="KW-0288">FMN</keyword>
<dbReference type="GO" id="GO:0010181">
    <property type="term" value="F:FMN binding"/>
    <property type="evidence" value="ECO:0007669"/>
    <property type="project" value="InterPro"/>
</dbReference>
<evidence type="ECO:0000256" key="6">
    <source>
        <dbReference type="ARBA" id="ARBA00022967"/>
    </source>
</evidence>
<keyword evidence="1 9" id="KW-0813">Transport</keyword>
<comment type="subcellular location">
    <subcellularLocation>
        <location evidence="9">Cell inner membrane</location>
        <topology evidence="9">Single-pass membrane protein</topology>
    </subcellularLocation>
</comment>
<keyword evidence="9" id="KW-0997">Cell inner membrane</keyword>
<comment type="cofactor">
    <cofactor evidence="9">
        <name>FMN</name>
        <dbReference type="ChEBI" id="CHEBI:58210"/>
    </cofactor>
</comment>
<keyword evidence="5 9" id="KW-0812">Transmembrane</keyword>
<comment type="caution">
    <text evidence="11">The sequence shown here is derived from an EMBL/GenBank/DDBJ whole genome shotgun (WGS) entry which is preliminary data.</text>
</comment>
<evidence type="ECO:0000256" key="8">
    <source>
        <dbReference type="ARBA" id="ARBA00022989"/>
    </source>
</evidence>
<keyword evidence="3 9" id="KW-0285">Flavoprotein</keyword>
<keyword evidence="9" id="KW-1003">Cell membrane</keyword>
<dbReference type="Proteomes" id="UP000462621">
    <property type="component" value="Unassembled WGS sequence"/>
</dbReference>
<keyword evidence="9" id="KW-0472">Membrane</keyword>
<dbReference type="InterPro" id="IPR010209">
    <property type="entry name" value="Ion_transpt_RnfG/RsxG"/>
</dbReference>
<evidence type="ECO:0000256" key="5">
    <source>
        <dbReference type="ARBA" id="ARBA00022692"/>
    </source>
</evidence>
<comment type="similarity">
    <text evidence="9">Belongs to the RnfG family.</text>
</comment>